<dbReference type="EMBL" id="GBXM01061653">
    <property type="protein sequence ID" value="JAH46924.1"/>
    <property type="molecule type" value="Transcribed_RNA"/>
</dbReference>
<reference evidence="1" key="1">
    <citation type="submission" date="2014-11" db="EMBL/GenBank/DDBJ databases">
        <authorList>
            <person name="Amaro Gonzalez C."/>
        </authorList>
    </citation>
    <scope>NUCLEOTIDE SEQUENCE</scope>
</reference>
<sequence>MRPVLEVNANLDYVKTHIDDMLGASAVVSGTGVTLQGIAEVTAV</sequence>
<proteinExistence type="predicted"/>
<dbReference type="AlphaFoldDB" id="A0A0E9SZZ8"/>
<protein>
    <submittedName>
        <fullName evidence="1">Uncharacterized protein</fullName>
    </submittedName>
</protein>
<evidence type="ECO:0000313" key="1">
    <source>
        <dbReference type="EMBL" id="JAH46924.1"/>
    </source>
</evidence>
<reference evidence="1" key="2">
    <citation type="journal article" date="2015" name="Fish Shellfish Immunol.">
        <title>Early steps in the European eel (Anguilla anguilla)-Vibrio vulnificus interaction in the gills: Role of the RtxA13 toxin.</title>
        <authorList>
            <person name="Callol A."/>
            <person name="Pajuelo D."/>
            <person name="Ebbesson L."/>
            <person name="Teles M."/>
            <person name="MacKenzie S."/>
            <person name="Amaro C."/>
        </authorList>
    </citation>
    <scope>NUCLEOTIDE SEQUENCE</scope>
</reference>
<accession>A0A0E9SZZ8</accession>
<name>A0A0E9SZZ8_ANGAN</name>
<organism evidence="1">
    <name type="scientific">Anguilla anguilla</name>
    <name type="common">European freshwater eel</name>
    <name type="synonym">Muraena anguilla</name>
    <dbReference type="NCBI Taxonomy" id="7936"/>
    <lineage>
        <taxon>Eukaryota</taxon>
        <taxon>Metazoa</taxon>
        <taxon>Chordata</taxon>
        <taxon>Craniata</taxon>
        <taxon>Vertebrata</taxon>
        <taxon>Euteleostomi</taxon>
        <taxon>Actinopterygii</taxon>
        <taxon>Neopterygii</taxon>
        <taxon>Teleostei</taxon>
        <taxon>Anguilliformes</taxon>
        <taxon>Anguillidae</taxon>
        <taxon>Anguilla</taxon>
    </lineage>
</organism>